<feature type="domain" description="Solute carrier family 3 member 2 N-terminal" evidence="6">
    <location>
        <begin position="87"/>
        <end position="163"/>
    </location>
</feature>
<accession>A0A9P0FEW7</accession>
<evidence type="ECO:0000259" key="5">
    <source>
        <dbReference type="Pfam" id="PF00128"/>
    </source>
</evidence>
<evidence type="ECO:0000256" key="3">
    <source>
        <dbReference type="SAM" id="MobiDB-lite"/>
    </source>
</evidence>
<dbReference type="GO" id="GO:0016324">
    <property type="term" value="C:apical plasma membrane"/>
    <property type="evidence" value="ECO:0007669"/>
    <property type="project" value="TreeGrafter"/>
</dbReference>
<comment type="catalytic activity">
    <reaction evidence="1">
        <text>Hydrolysis of terminal, non-reducing (1-&gt;4)-linked alpha-D-glucose residues with release of alpha-D-glucose.</text>
        <dbReference type="EC" id="3.2.1.20"/>
    </reaction>
</comment>
<gene>
    <name evidence="7" type="ORF">MELIAE_LOCUS3221</name>
</gene>
<keyword evidence="4" id="KW-0812">Transmembrane</keyword>
<dbReference type="PANTHER" id="PTHR46673:SF1">
    <property type="entry name" value="4F2 CELL-SURFACE ANTIGEN HEAVY CHAIN"/>
    <property type="match status" value="1"/>
</dbReference>
<dbReference type="GO" id="GO:0015180">
    <property type="term" value="F:L-alanine transmembrane transporter activity"/>
    <property type="evidence" value="ECO:0007669"/>
    <property type="project" value="TreeGrafter"/>
</dbReference>
<dbReference type="AlphaFoldDB" id="A0A9P0FEW7"/>
<evidence type="ECO:0000313" key="7">
    <source>
        <dbReference type="EMBL" id="CAH0550391.1"/>
    </source>
</evidence>
<dbReference type="GO" id="GO:1903801">
    <property type="term" value="P:L-leucine import across plasma membrane"/>
    <property type="evidence" value="ECO:0007669"/>
    <property type="project" value="TreeGrafter"/>
</dbReference>
<keyword evidence="4" id="KW-0472">Membrane</keyword>
<dbReference type="GO" id="GO:0016323">
    <property type="term" value="C:basolateral plasma membrane"/>
    <property type="evidence" value="ECO:0007669"/>
    <property type="project" value="TreeGrafter"/>
</dbReference>
<keyword evidence="4" id="KW-1133">Transmembrane helix</keyword>
<dbReference type="EC" id="3.2.1.20" evidence="2"/>
<dbReference type="PANTHER" id="PTHR46673">
    <property type="entry name" value="4F2 CELL-SURFACE ANTIGEN HEAVY CHAIN"/>
    <property type="match status" value="1"/>
</dbReference>
<dbReference type="SUPFAM" id="SSF51445">
    <property type="entry name" value="(Trans)glycosidases"/>
    <property type="match status" value="1"/>
</dbReference>
<feature type="compositionally biased region" description="Basic and acidic residues" evidence="3">
    <location>
        <begin position="54"/>
        <end position="65"/>
    </location>
</feature>
<dbReference type="Pfam" id="PF00128">
    <property type="entry name" value="Alpha-amylase"/>
    <property type="match status" value="1"/>
</dbReference>
<dbReference type="GO" id="GO:0015823">
    <property type="term" value="P:phenylalanine transport"/>
    <property type="evidence" value="ECO:0007669"/>
    <property type="project" value="TreeGrafter"/>
</dbReference>
<evidence type="ECO:0000259" key="6">
    <source>
        <dbReference type="Pfam" id="PF16028"/>
    </source>
</evidence>
<dbReference type="InterPro" id="IPR017853">
    <property type="entry name" value="GH"/>
</dbReference>
<proteinExistence type="predicted"/>
<dbReference type="EMBL" id="OV121133">
    <property type="protein sequence ID" value="CAH0550391.1"/>
    <property type="molecule type" value="Genomic_DNA"/>
</dbReference>
<name>A0A9P0FEW7_BRAAE</name>
<feature type="region of interest" description="Disordered" evidence="3">
    <location>
        <begin position="1"/>
        <end position="71"/>
    </location>
</feature>
<dbReference type="OrthoDB" id="204980at2759"/>
<dbReference type="Gene3D" id="3.90.400.10">
    <property type="entry name" value="Oligo-1,6-glucosidase, Domain 2"/>
    <property type="match status" value="1"/>
</dbReference>
<dbReference type="InterPro" id="IPR045857">
    <property type="entry name" value="O16G_dom_2"/>
</dbReference>
<dbReference type="InterPro" id="IPR006047">
    <property type="entry name" value="GH13_cat_dom"/>
</dbReference>
<dbReference type="GO" id="GO:0005975">
    <property type="term" value="P:carbohydrate metabolic process"/>
    <property type="evidence" value="ECO:0007669"/>
    <property type="project" value="InterPro"/>
</dbReference>
<organism evidence="7 8">
    <name type="scientific">Brassicogethes aeneus</name>
    <name type="common">Rape pollen beetle</name>
    <name type="synonym">Meligethes aeneus</name>
    <dbReference type="NCBI Taxonomy" id="1431903"/>
    <lineage>
        <taxon>Eukaryota</taxon>
        <taxon>Metazoa</taxon>
        <taxon>Ecdysozoa</taxon>
        <taxon>Arthropoda</taxon>
        <taxon>Hexapoda</taxon>
        <taxon>Insecta</taxon>
        <taxon>Pterygota</taxon>
        <taxon>Neoptera</taxon>
        <taxon>Endopterygota</taxon>
        <taxon>Coleoptera</taxon>
        <taxon>Polyphaga</taxon>
        <taxon>Cucujiformia</taxon>
        <taxon>Nitidulidae</taxon>
        <taxon>Meligethinae</taxon>
        <taxon>Brassicogethes</taxon>
    </lineage>
</organism>
<dbReference type="GO" id="GO:0015190">
    <property type="term" value="F:L-leucine transmembrane transporter activity"/>
    <property type="evidence" value="ECO:0007669"/>
    <property type="project" value="TreeGrafter"/>
</dbReference>
<evidence type="ECO:0000313" key="8">
    <source>
        <dbReference type="Proteomes" id="UP001154078"/>
    </source>
</evidence>
<dbReference type="InterPro" id="IPR031984">
    <property type="entry name" value="SLC3A2_N"/>
</dbReference>
<evidence type="ECO:0000256" key="1">
    <source>
        <dbReference type="ARBA" id="ARBA00001657"/>
    </source>
</evidence>
<dbReference type="GO" id="GO:0015173">
    <property type="term" value="F:aromatic amino acid transmembrane transporter activity"/>
    <property type="evidence" value="ECO:0007669"/>
    <property type="project" value="TreeGrafter"/>
</dbReference>
<dbReference type="Proteomes" id="UP001154078">
    <property type="component" value="Chromosome 2"/>
</dbReference>
<feature type="domain" description="Glycosyl hydrolase family 13 catalytic" evidence="5">
    <location>
        <begin position="206"/>
        <end position="387"/>
    </location>
</feature>
<reference evidence="7" key="1">
    <citation type="submission" date="2021-12" db="EMBL/GenBank/DDBJ databases">
        <authorList>
            <person name="King R."/>
        </authorList>
    </citation>
    <scope>NUCLEOTIDE SEQUENCE</scope>
</reference>
<evidence type="ECO:0000256" key="2">
    <source>
        <dbReference type="ARBA" id="ARBA00012741"/>
    </source>
</evidence>
<protein>
    <recommendedName>
        <fullName evidence="2">alpha-glucosidase</fullName>
        <ecNumber evidence="2">3.2.1.20</ecNumber>
    </recommendedName>
</protein>
<sequence>MEGAKLDISGGKKSDDSPPASYTAISEKDMEEETASRPKSLVKVKTASPEADGADEKMLPKEDTKISPNSNISTSKVKISLDNHNGDAKLDIDDIKPAFVGLTKEELMKYANDPFWVRLRMTLFVGFWILWALMLVGAVAIIYTAPKCPAPPPKEWWEVGPLVEVPSDVTLDQLKSPKYADFKGFIQAWNEDAYAAVDDSHQIMKLLKGAKENTTNVVLVLDPSTSSVWFDNSEQKHPIFDDYYIWRDGKHDKEPPNNWKSVGGNHSAWQYSPKRKQFYYAPVNQKPLLNFRNPNVTDAFSNVIKNFIEKGASGIMLKNAAHLLVSPKFEDETPRTNVNFGLEDYGFYTHTKTEYLEDLAPLIKEWRTAVNNNTRSKPLMVKEELQKVKAFKIGTELVVDLPLQSHAFNKETINVTDLVNSLNSSFSVDGVRWPLWKVNTSAVPEDALEIVTYLLPGCPLVQNGKVNHTLDELRDNSKSIMWGNTTYHAVANKTVFSFIREIPGSPGFIVSLNPTDDRVVVNFPLEIPILSKLTEVTIQMYSANYNETEYMQHNAKKDATLVPISPKSALVLSYVPHKD</sequence>
<evidence type="ECO:0000256" key="4">
    <source>
        <dbReference type="SAM" id="Phobius"/>
    </source>
</evidence>
<dbReference type="GO" id="GO:0004558">
    <property type="term" value="F:alpha-1,4-glucosidase activity"/>
    <property type="evidence" value="ECO:0007669"/>
    <property type="project" value="UniProtKB-EC"/>
</dbReference>
<dbReference type="InterPro" id="IPR042280">
    <property type="entry name" value="SLC3A2"/>
</dbReference>
<dbReference type="GO" id="GO:1904273">
    <property type="term" value="P:L-alanine import across plasma membrane"/>
    <property type="evidence" value="ECO:0007669"/>
    <property type="project" value="TreeGrafter"/>
</dbReference>
<dbReference type="Pfam" id="PF16028">
    <property type="entry name" value="SLC3A2_N"/>
    <property type="match status" value="1"/>
</dbReference>
<keyword evidence="8" id="KW-1185">Reference proteome</keyword>
<feature type="transmembrane region" description="Helical" evidence="4">
    <location>
        <begin position="123"/>
        <end position="145"/>
    </location>
</feature>